<evidence type="ECO:0000256" key="3">
    <source>
        <dbReference type="ARBA" id="ARBA00012338"/>
    </source>
</evidence>
<dbReference type="Gene3D" id="1.10.275.10">
    <property type="entry name" value="Fumarase/aspartase (N-terminal domain)"/>
    <property type="match status" value="1"/>
</dbReference>
<dbReference type="Proteomes" id="UP000009049">
    <property type="component" value="Chromosome"/>
</dbReference>
<comment type="pathway">
    <text evidence="2 5">Amino-acid biosynthesis; L-arginine biosynthesis; L-arginine from L-ornithine and carbamoyl phosphate: step 3/3.</text>
</comment>
<dbReference type="OrthoDB" id="9769623at2"/>
<dbReference type="AlphaFoldDB" id="A4CJ54"/>
<dbReference type="InterPro" id="IPR009049">
    <property type="entry name" value="Argininosuccinate_lyase"/>
</dbReference>
<dbReference type="SUPFAM" id="SSF48557">
    <property type="entry name" value="L-aspartase-like"/>
    <property type="match status" value="1"/>
</dbReference>
<dbReference type="HAMAP" id="MF_00006">
    <property type="entry name" value="Arg_succ_lyase"/>
    <property type="match status" value="1"/>
</dbReference>
<dbReference type="PANTHER" id="PTHR43814:SF1">
    <property type="entry name" value="ARGININOSUCCINATE LYASE"/>
    <property type="match status" value="1"/>
</dbReference>
<keyword evidence="5 7" id="KW-0456">Lyase</keyword>
<feature type="domain" description="Fumarate lyase N-terminal" evidence="6">
    <location>
        <begin position="29"/>
        <end position="296"/>
    </location>
</feature>
<keyword evidence="5" id="KW-0963">Cytoplasm</keyword>
<dbReference type="Gene3D" id="1.20.200.10">
    <property type="entry name" value="Fumarase/aspartase (Central domain)"/>
    <property type="match status" value="1"/>
</dbReference>
<dbReference type="GO" id="GO:0042450">
    <property type="term" value="P:L-arginine biosynthetic process via ornithine"/>
    <property type="evidence" value="ECO:0007669"/>
    <property type="project" value="UniProtKB-UniRule"/>
</dbReference>
<dbReference type="EMBL" id="CP001712">
    <property type="protein sequence ID" value="EAR16962.1"/>
    <property type="molecule type" value="Genomic_DNA"/>
</dbReference>
<protein>
    <recommendedName>
        <fullName evidence="3 5">Argininosuccinate lyase</fullName>
        <shortName evidence="5">ASAL</shortName>
        <ecNumber evidence="3 5">4.3.2.1</ecNumber>
    </recommendedName>
    <alternativeName>
        <fullName evidence="5">Arginosuccinase</fullName>
    </alternativeName>
</protein>
<dbReference type="InterPro" id="IPR008948">
    <property type="entry name" value="L-Aspartase-like"/>
</dbReference>
<proteinExistence type="inferred from homology"/>
<dbReference type="PRINTS" id="PR00149">
    <property type="entry name" value="FUMRATELYASE"/>
</dbReference>
<dbReference type="UniPathway" id="UPA00068">
    <property type="reaction ID" value="UER00114"/>
</dbReference>
<evidence type="ECO:0000256" key="2">
    <source>
        <dbReference type="ARBA" id="ARBA00004941"/>
    </source>
</evidence>
<dbReference type="PROSITE" id="PS00163">
    <property type="entry name" value="FUMARATE_LYASES"/>
    <property type="match status" value="1"/>
</dbReference>
<evidence type="ECO:0000256" key="5">
    <source>
        <dbReference type="HAMAP-Rule" id="MF_00006"/>
    </source>
</evidence>
<evidence type="ECO:0000256" key="4">
    <source>
        <dbReference type="ARBA" id="ARBA00022571"/>
    </source>
</evidence>
<accession>A4CJ54</accession>
<keyword evidence="8" id="KW-1185">Reference proteome</keyword>
<dbReference type="PRINTS" id="PR00145">
    <property type="entry name" value="ARGSUCLYASE"/>
</dbReference>
<dbReference type="PANTHER" id="PTHR43814">
    <property type="entry name" value="ARGININOSUCCINATE LYASE"/>
    <property type="match status" value="1"/>
</dbReference>
<dbReference type="InterPro" id="IPR020557">
    <property type="entry name" value="Fumarate_lyase_CS"/>
</dbReference>
<keyword evidence="5" id="KW-0028">Amino-acid biosynthesis</keyword>
<dbReference type="GO" id="GO:0005829">
    <property type="term" value="C:cytosol"/>
    <property type="evidence" value="ECO:0007669"/>
    <property type="project" value="TreeGrafter"/>
</dbReference>
<comment type="subcellular location">
    <subcellularLocation>
        <location evidence="5">Cytoplasm</location>
    </subcellularLocation>
</comment>
<gene>
    <name evidence="5" type="primary">argH</name>
    <name evidence="7" type="ordered locus">RB2501_08670</name>
</gene>
<dbReference type="Pfam" id="PF00206">
    <property type="entry name" value="Lyase_1"/>
    <property type="match status" value="1"/>
</dbReference>
<comment type="similarity">
    <text evidence="5">Belongs to the lyase 1 family. Argininosuccinate lyase subfamily.</text>
</comment>
<dbReference type="STRING" id="313596.RB2501_08670"/>
<reference evidence="7 8" key="1">
    <citation type="journal article" date="2009" name="J. Bacteriol.">
        <title>Complete genome sequence of Robiginitalea biformata HTCC2501.</title>
        <authorList>
            <person name="Oh H.M."/>
            <person name="Giovannoni S.J."/>
            <person name="Lee K."/>
            <person name="Ferriera S."/>
            <person name="Johnson J."/>
            <person name="Cho J.C."/>
        </authorList>
    </citation>
    <scope>NUCLEOTIDE SEQUENCE [LARGE SCALE GENOMIC DNA]</scope>
    <source>
        <strain evidence="8">ATCC BAA-864 / HTCC2501 / KCTC 12146</strain>
    </source>
</reference>
<dbReference type="InterPro" id="IPR000362">
    <property type="entry name" value="Fumarate_lyase_fam"/>
</dbReference>
<evidence type="ECO:0000259" key="6">
    <source>
        <dbReference type="Pfam" id="PF00206"/>
    </source>
</evidence>
<dbReference type="Gene3D" id="1.10.40.30">
    <property type="entry name" value="Fumarase/aspartase (C-terminal domain)"/>
    <property type="match status" value="1"/>
</dbReference>
<comment type="catalytic activity">
    <reaction evidence="1 5">
        <text>2-(N(omega)-L-arginino)succinate = fumarate + L-arginine</text>
        <dbReference type="Rhea" id="RHEA:24020"/>
        <dbReference type="ChEBI" id="CHEBI:29806"/>
        <dbReference type="ChEBI" id="CHEBI:32682"/>
        <dbReference type="ChEBI" id="CHEBI:57472"/>
        <dbReference type="EC" id="4.3.2.1"/>
    </reaction>
</comment>
<organism evidence="7 8">
    <name type="scientific">Robiginitalea biformata (strain ATCC BAA-864 / DSM 15991 / KCTC 12146 / HTCC2501)</name>
    <dbReference type="NCBI Taxonomy" id="313596"/>
    <lineage>
        <taxon>Bacteria</taxon>
        <taxon>Pseudomonadati</taxon>
        <taxon>Bacteroidota</taxon>
        <taxon>Flavobacteriia</taxon>
        <taxon>Flavobacteriales</taxon>
        <taxon>Flavobacteriaceae</taxon>
        <taxon>Robiginitalea</taxon>
    </lineage>
</organism>
<evidence type="ECO:0000313" key="8">
    <source>
        <dbReference type="Proteomes" id="UP000009049"/>
    </source>
</evidence>
<dbReference type="HOGENOM" id="CLU_027272_2_0_10"/>
<keyword evidence="4 5" id="KW-0055">Arginine biosynthesis</keyword>
<dbReference type="RefSeq" id="WP_015753718.1">
    <property type="nucleotide sequence ID" value="NC_013222.1"/>
</dbReference>
<dbReference type="InterPro" id="IPR024083">
    <property type="entry name" value="Fumarase/histidase_N"/>
</dbReference>
<dbReference type="InterPro" id="IPR022761">
    <property type="entry name" value="Fumarate_lyase_N"/>
</dbReference>
<evidence type="ECO:0000256" key="1">
    <source>
        <dbReference type="ARBA" id="ARBA00000985"/>
    </source>
</evidence>
<name>A4CJ54_ROBBH</name>
<dbReference type="NCBIfam" id="TIGR00838">
    <property type="entry name" value="argH"/>
    <property type="match status" value="1"/>
</dbReference>
<sequence>MKLWDKGSSPDEKTDLFTVGNDRELDLLLVKYDLQASRAHARMLGKIGLLTEAETADLVREIDALMDEEAAGRFTIEAGFEDMHSKIEYLLTEKLGDTGKKIHTARSRNDQVLVALQLYLKDALSDVQHQVRMLFDRLLELAEKHQAVPLPGYTHLQVAMPSSFGLWFSAYAESLIDDVYLLEAARRVADQNPLGSAAGYGSSFPIDREFTTEALGFETMKYNVVAAQMGRGKVERTAATALAAVAATLGKLAMDICLYMSQNFGFVSFPDKLTTGSSIMPHKKNPDIFELIRGKCNLLQAVPGQLGLLTTNLPSGYHRDLQLTKDLLLPAVENLKSCLEMAHTSLGEIQVREDILDDPKYDYLYSVDTLNQRVLEGVPFRDAYRDMAAAIADGSFSPVKGAAHTHAGSLGNLCLDRIADKMAQACADPA</sequence>
<dbReference type="GO" id="GO:0004056">
    <property type="term" value="F:argininosuccinate lyase activity"/>
    <property type="evidence" value="ECO:0007669"/>
    <property type="project" value="UniProtKB-UniRule"/>
</dbReference>
<evidence type="ECO:0000313" key="7">
    <source>
        <dbReference type="EMBL" id="EAR16962.1"/>
    </source>
</evidence>
<dbReference type="eggNOG" id="COG0165">
    <property type="taxonomic scope" value="Bacteria"/>
</dbReference>
<dbReference type="EC" id="4.3.2.1" evidence="3 5"/>
<dbReference type="KEGG" id="rbi:RB2501_08670"/>